<dbReference type="PANTHER" id="PTHR11920">
    <property type="entry name" value="GUANYLYL CYCLASE"/>
    <property type="match status" value="1"/>
</dbReference>
<evidence type="ECO:0000256" key="2">
    <source>
        <dbReference type="ARBA" id="ARBA00004451"/>
    </source>
</evidence>
<evidence type="ECO:0000256" key="8">
    <source>
        <dbReference type="ARBA" id="ARBA00023136"/>
    </source>
</evidence>
<dbReference type="GO" id="GO:0035556">
    <property type="term" value="P:intracellular signal transduction"/>
    <property type="evidence" value="ECO:0007669"/>
    <property type="project" value="InterPro"/>
</dbReference>
<dbReference type="SUPFAM" id="SSF55073">
    <property type="entry name" value="Nucleotide cyclase"/>
    <property type="match status" value="1"/>
</dbReference>
<dbReference type="Pfam" id="PF00211">
    <property type="entry name" value="Guanylate_cyc"/>
    <property type="match status" value="1"/>
</dbReference>
<keyword evidence="19" id="KW-1185">Reference proteome</keyword>
<evidence type="ECO:0000256" key="1">
    <source>
        <dbReference type="ARBA" id="ARBA00001436"/>
    </source>
</evidence>
<dbReference type="Gene3D" id="3.40.50.2300">
    <property type="match status" value="2"/>
</dbReference>
<comment type="subcellular location">
    <subcellularLocation>
        <location evidence="2">Photoreceptor outer segment membrane</location>
        <topology evidence="2">Single-pass type I membrane protein</topology>
    </subcellularLocation>
</comment>
<dbReference type="GO" id="GO:0007168">
    <property type="term" value="P:receptor guanylyl cyclase signaling pathway"/>
    <property type="evidence" value="ECO:0007669"/>
    <property type="project" value="TreeGrafter"/>
</dbReference>
<organism evidence="18 19">
    <name type="scientific">Neolamprologus brichardi</name>
    <name type="common">Fairy cichlid</name>
    <name type="synonym">Lamprologus brichardi</name>
    <dbReference type="NCBI Taxonomy" id="32507"/>
    <lineage>
        <taxon>Eukaryota</taxon>
        <taxon>Metazoa</taxon>
        <taxon>Chordata</taxon>
        <taxon>Craniata</taxon>
        <taxon>Vertebrata</taxon>
        <taxon>Euteleostomi</taxon>
        <taxon>Actinopterygii</taxon>
        <taxon>Neopterygii</taxon>
        <taxon>Teleostei</taxon>
        <taxon>Neoteleostei</taxon>
        <taxon>Acanthomorphata</taxon>
        <taxon>Ovalentaria</taxon>
        <taxon>Cichlomorphae</taxon>
        <taxon>Cichliformes</taxon>
        <taxon>Cichlidae</taxon>
        <taxon>African cichlids</taxon>
        <taxon>Pseudocrenilabrinae</taxon>
        <taxon>Lamprologini</taxon>
        <taxon>Neolamprologus</taxon>
    </lineage>
</organism>
<protein>
    <recommendedName>
        <fullName evidence="3 14">Guanylate cyclase</fullName>
        <ecNumber evidence="3 14">4.6.1.2</ecNumber>
    </recommendedName>
</protein>
<dbReference type="CDD" id="cd07302">
    <property type="entry name" value="CHD"/>
    <property type="match status" value="1"/>
</dbReference>
<dbReference type="Proteomes" id="UP000261580">
    <property type="component" value="Unassembled WGS sequence"/>
</dbReference>
<dbReference type="SMART" id="SM00044">
    <property type="entry name" value="CYCc"/>
    <property type="match status" value="1"/>
</dbReference>
<evidence type="ECO:0000256" key="12">
    <source>
        <dbReference type="ARBA" id="ARBA00023293"/>
    </source>
</evidence>
<dbReference type="CDD" id="cd06371">
    <property type="entry name" value="PBP1_sensory_GC_DEF-like"/>
    <property type="match status" value="1"/>
</dbReference>
<dbReference type="GeneTree" id="ENSGT00940000165991"/>
<evidence type="ECO:0000256" key="10">
    <source>
        <dbReference type="ARBA" id="ARBA00023239"/>
    </source>
</evidence>
<dbReference type="InterPro" id="IPR050401">
    <property type="entry name" value="Cyclic_nucleotide_synthase"/>
</dbReference>
<dbReference type="Pfam" id="PF07701">
    <property type="entry name" value="HNOBA"/>
    <property type="match status" value="1"/>
</dbReference>
<dbReference type="SUPFAM" id="SSF56112">
    <property type="entry name" value="Protein kinase-like (PK-like)"/>
    <property type="match status" value="1"/>
</dbReference>
<dbReference type="SUPFAM" id="SSF53822">
    <property type="entry name" value="Periplasmic binding protein-like I"/>
    <property type="match status" value="1"/>
</dbReference>
<accession>A0A3Q4HE42</accession>
<dbReference type="InterPro" id="IPR001245">
    <property type="entry name" value="Ser-Thr/Tyr_kinase_cat_dom"/>
</dbReference>
<dbReference type="InterPro" id="IPR018297">
    <property type="entry name" value="A/G_cyclase_CS"/>
</dbReference>
<dbReference type="InterPro" id="IPR011009">
    <property type="entry name" value="Kinase-like_dom_sf"/>
</dbReference>
<dbReference type="PROSITE" id="PS50011">
    <property type="entry name" value="PROTEIN_KINASE_DOM"/>
    <property type="match status" value="1"/>
</dbReference>
<proteinExistence type="inferred from homology"/>
<name>A0A3Q4HE42_NEOBR</name>
<dbReference type="Bgee" id="ENSNBRG00000011606">
    <property type="expression patterns" value="Expressed in camera-type eye and 1 other cell type or tissue"/>
</dbReference>
<reference evidence="18" key="2">
    <citation type="submission" date="2025-09" db="UniProtKB">
        <authorList>
            <consortium name="Ensembl"/>
        </authorList>
    </citation>
    <scope>IDENTIFICATION</scope>
</reference>
<evidence type="ECO:0000256" key="14">
    <source>
        <dbReference type="RuleBase" id="RU003431"/>
    </source>
</evidence>
<evidence type="ECO:0000256" key="5">
    <source>
        <dbReference type="ARBA" id="ARBA00022729"/>
    </source>
</evidence>
<keyword evidence="6" id="KW-0547">Nucleotide-binding</keyword>
<feature type="coiled-coil region" evidence="15">
    <location>
        <begin position="779"/>
        <end position="810"/>
    </location>
</feature>
<dbReference type="GO" id="GO:0004672">
    <property type="term" value="F:protein kinase activity"/>
    <property type="evidence" value="ECO:0007669"/>
    <property type="project" value="InterPro"/>
</dbReference>
<dbReference type="EC" id="4.6.1.2" evidence="3 14"/>
<dbReference type="InterPro" id="IPR029787">
    <property type="entry name" value="Nucleotide_cyclase"/>
</dbReference>
<evidence type="ECO:0000313" key="18">
    <source>
        <dbReference type="Ensembl" id="ENSNBRP00000015047.1"/>
    </source>
</evidence>
<evidence type="ECO:0000256" key="4">
    <source>
        <dbReference type="ARBA" id="ARBA00022692"/>
    </source>
</evidence>
<keyword evidence="10 13" id="KW-0456">Lyase</keyword>
<keyword evidence="5" id="KW-0732">Signal</keyword>
<evidence type="ECO:0000313" key="19">
    <source>
        <dbReference type="Proteomes" id="UP000261580"/>
    </source>
</evidence>
<keyword evidence="15" id="KW-0175">Coiled coil</keyword>
<dbReference type="PANTHER" id="PTHR11920:SF349">
    <property type="entry name" value="RETINAL GUANYLYL CYCLASE 2"/>
    <property type="match status" value="1"/>
</dbReference>
<comment type="similarity">
    <text evidence="13">Belongs to the adenylyl cyclase class-4/guanylyl cyclase family.</text>
</comment>
<dbReference type="Ensembl" id="ENSNBRT00000015460.1">
    <property type="protein sequence ID" value="ENSNBRP00000015047.1"/>
    <property type="gene ID" value="ENSNBRG00000011606.1"/>
</dbReference>
<keyword evidence="11" id="KW-0966">Cell projection</keyword>
<keyword evidence="12 14" id="KW-0141">cGMP biosynthesis</keyword>
<dbReference type="GO" id="GO:0005524">
    <property type="term" value="F:ATP binding"/>
    <property type="evidence" value="ECO:0007669"/>
    <property type="project" value="InterPro"/>
</dbReference>
<evidence type="ECO:0000259" key="17">
    <source>
        <dbReference type="PROSITE" id="PS50125"/>
    </source>
</evidence>
<dbReference type="FunFam" id="3.30.70.1230:FF:000013">
    <property type="entry name" value="Guanylate cyclase"/>
    <property type="match status" value="1"/>
</dbReference>
<evidence type="ECO:0000256" key="6">
    <source>
        <dbReference type="ARBA" id="ARBA00022741"/>
    </source>
</evidence>
<reference evidence="18" key="1">
    <citation type="submission" date="2025-08" db="UniProtKB">
        <authorList>
            <consortium name="Ensembl"/>
        </authorList>
    </citation>
    <scope>IDENTIFICATION</scope>
</reference>
<keyword evidence="9" id="KW-1015">Disulfide bond</keyword>
<dbReference type="Pfam" id="PF07714">
    <property type="entry name" value="PK_Tyr_Ser-Thr"/>
    <property type="match status" value="1"/>
</dbReference>
<evidence type="ECO:0000256" key="11">
    <source>
        <dbReference type="ARBA" id="ARBA00023273"/>
    </source>
</evidence>
<dbReference type="PROSITE" id="PS00452">
    <property type="entry name" value="GUANYLATE_CYCLASE_1"/>
    <property type="match status" value="1"/>
</dbReference>
<comment type="catalytic activity">
    <reaction evidence="1 14">
        <text>GTP = 3',5'-cyclic GMP + diphosphate</text>
        <dbReference type="Rhea" id="RHEA:13665"/>
        <dbReference type="ChEBI" id="CHEBI:33019"/>
        <dbReference type="ChEBI" id="CHEBI:37565"/>
        <dbReference type="ChEBI" id="CHEBI:57746"/>
        <dbReference type="EC" id="4.6.1.2"/>
    </reaction>
</comment>
<evidence type="ECO:0000256" key="15">
    <source>
        <dbReference type="SAM" id="Coils"/>
    </source>
</evidence>
<sequence length="1069" mass="119892">MRQQRRAFTSLPQTWKKTPESSPDFCLSYSAFIIKSSPSAHPPSSLNPCCCAPNLRPSLTPLSLCGLLRFVFILLASLCLLPCPTQAAWFRVGVVGPWGCDPLFAKALPSVAAQLAVNRINKDASLSYAVTFEYAVLQEPCETSRALEAFVGFHTKASGYIGPANPGYCDAASMLSKGWNKALFPWGCVGYELDDVRSHPTFARSMARPTWVLLSVMSYFRWAHIGIISSSEDIWMETATKVADALRSHGMPVRLVTFMENTPHGIRRALTKVRKMSEIRVVILCMHSVLIGGTAQKLLLETAYDMQMIDGSLVFLPYDTLLYSLPYHNVTYPALKRNNKLLRAYDAVLTVTIDSPRVSFYEAYREAMERGEVASTLKPQQVSPLFGTIYNSVIFMAHAVHRVREFREWMSGGNLARQSQNLAFQGFSHPIKTNGSGAALLEYLILDTDGISWELKPTHRIDMEIGMVRFLGKDIHFPRGYGPKKDASCWFTPGVICSGGEDVATLTSSIGLLLRRINQIRLVRGPNKILLTLADVTFINPSLSNKGDWAWLKRLPYGTFSSINPKTSDVFELMKDMRHENVNPFLGFFHDCGVFAIVTEFCSRGSLEDLLLNEDVKLDWMFKSSLLLDLIKGMKYLHHRGVSHTRLKSRNCVVDGRFVLKVTDYGYNEVLEAQRFPYIEPHADELLWTAPEILRSGQAGLHGTLPGDVYSFAIIMQEVVKLCKPPPLCRPVVSPDYAPMECIQLMKQCWNEQPDKRPAFDEIFDQFKNINKGKKTNIIDSMLRMLEQYSSNLEELIRERTEELEIEKQKTEKLLTQMLPPSVAEALKVGGTVEPEYFDQVSLYFSDIVGFTTISANSEPIEVVDLLNDLYTLFDAIIGNHDVYKVETIGDAYMVASGVPVPNGIRHATEIANMALDILSAVGTFKMRHMPDVPVRIRIGLHTGSCVAGVVGLTMPRYCLFGDTVTTASRMESSGMPYRIHVHQSTVKVLHQLNLGYKLELRGRTEVRGKGIEETYWLVGRDGFTKPLPVPPDVKSGQMAHGLQMAEIAQYKKQKAEKQQQEQLAKKKN</sequence>
<evidence type="ECO:0000256" key="3">
    <source>
        <dbReference type="ARBA" id="ARBA00012202"/>
    </source>
</evidence>
<dbReference type="InterPro" id="IPR028082">
    <property type="entry name" value="Peripla_BP_I"/>
</dbReference>
<feature type="domain" description="Protein kinase" evidence="16">
    <location>
        <begin position="516"/>
        <end position="770"/>
    </location>
</feature>
<dbReference type="Gene3D" id="3.30.70.1230">
    <property type="entry name" value="Nucleotide cyclase"/>
    <property type="match status" value="1"/>
</dbReference>
<feature type="domain" description="Guanylate cyclase" evidence="17">
    <location>
        <begin position="842"/>
        <end position="972"/>
    </location>
</feature>
<keyword evidence="8" id="KW-0472">Membrane</keyword>
<dbReference type="GO" id="GO:0005886">
    <property type="term" value="C:plasma membrane"/>
    <property type="evidence" value="ECO:0007669"/>
    <property type="project" value="TreeGrafter"/>
</dbReference>
<dbReference type="Gene3D" id="6.10.250.780">
    <property type="match status" value="1"/>
</dbReference>
<evidence type="ECO:0000259" key="16">
    <source>
        <dbReference type="PROSITE" id="PS50011"/>
    </source>
</evidence>
<dbReference type="STRING" id="32507.ENSNBRP00000015047"/>
<keyword evidence="4" id="KW-0812">Transmembrane</keyword>
<evidence type="ECO:0000256" key="9">
    <source>
        <dbReference type="ARBA" id="ARBA00023157"/>
    </source>
</evidence>
<dbReference type="FunFam" id="3.40.50.2300:FF:000114">
    <property type="entry name" value="Guanylate cyclase"/>
    <property type="match status" value="1"/>
</dbReference>
<dbReference type="Pfam" id="PF01094">
    <property type="entry name" value="ANF_receptor"/>
    <property type="match status" value="1"/>
</dbReference>
<dbReference type="AlphaFoldDB" id="A0A3Q4HE42"/>
<dbReference type="Gene3D" id="1.10.510.10">
    <property type="entry name" value="Transferase(Phosphotransferase) domain 1"/>
    <property type="match status" value="1"/>
</dbReference>
<dbReference type="InterPro" id="IPR001054">
    <property type="entry name" value="A/G_cyclase"/>
</dbReference>
<dbReference type="InterPro" id="IPR011645">
    <property type="entry name" value="HNOB_dom_associated"/>
</dbReference>
<evidence type="ECO:0000256" key="13">
    <source>
        <dbReference type="RuleBase" id="RU000405"/>
    </source>
</evidence>
<dbReference type="GO" id="GO:0004383">
    <property type="term" value="F:guanylate cyclase activity"/>
    <property type="evidence" value="ECO:0007669"/>
    <property type="project" value="UniProtKB-EC"/>
</dbReference>
<keyword evidence="7" id="KW-1133">Transmembrane helix</keyword>
<evidence type="ECO:0000256" key="7">
    <source>
        <dbReference type="ARBA" id="ARBA00022989"/>
    </source>
</evidence>
<dbReference type="InterPro" id="IPR001828">
    <property type="entry name" value="ANF_lig-bd_rcpt"/>
</dbReference>
<dbReference type="PROSITE" id="PS50125">
    <property type="entry name" value="GUANYLATE_CYCLASE_2"/>
    <property type="match status" value="1"/>
</dbReference>
<dbReference type="InterPro" id="IPR000719">
    <property type="entry name" value="Prot_kinase_dom"/>
</dbReference>
<dbReference type="GO" id="GO:0001653">
    <property type="term" value="F:peptide receptor activity"/>
    <property type="evidence" value="ECO:0007669"/>
    <property type="project" value="TreeGrafter"/>
</dbReference>
<dbReference type="GO" id="GO:0004016">
    <property type="term" value="F:adenylate cyclase activity"/>
    <property type="evidence" value="ECO:0007669"/>
    <property type="project" value="TreeGrafter"/>
</dbReference>